<reference evidence="2" key="2">
    <citation type="submission" date="2013-10" db="EMBL/GenBank/DDBJ databases">
        <authorList>
            <person name="Aslett M."/>
        </authorList>
    </citation>
    <scope>NUCLEOTIDE SEQUENCE [LARGE SCALE GENOMIC DNA]</scope>
    <source>
        <strain evidence="2">Houghton</strain>
    </source>
</reference>
<dbReference type="VEuPathDB" id="ToxoDB:EBH_0020210"/>
<dbReference type="EMBL" id="HG711099">
    <property type="protein sequence ID" value="CDJ48337.1"/>
    <property type="molecule type" value="Genomic_DNA"/>
</dbReference>
<evidence type="ECO:0000313" key="2">
    <source>
        <dbReference type="EMBL" id="CDJ48337.1"/>
    </source>
</evidence>
<keyword evidence="1" id="KW-0812">Transmembrane</keyword>
<protein>
    <submittedName>
        <fullName evidence="2">Uncharacterized protein</fullName>
    </submittedName>
</protein>
<dbReference type="AlphaFoldDB" id="U6LD40"/>
<evidence type="ECO:0000313" key="3">
    <source>
        <dbReference type="Proteomes" id="UP000030750"/>
    </source>
</evidence>
<gene>
    <name evidence="2" type="ORF">EBH_0020210</name>
</gene>
<keyword evidence="1" id="KW-0472">Membrane</keyword>
<name>U6LD40_9EIME</name>
<dbReference type="Proteomes" id="UP000030750">
    <property type="component" value="Unassembled WGS sequence"/>
</dbReference>
<proteinExistence type="predicted"/>
<accession>U6LD40</accession>
<evidence type="ECO:0000256" key="1">
    <source>
        <dbReference type="SAM" id="Phobius"/>
    </source>
</evidence>
<keyword evidence="3" id="KW-1185">Reference proteome</keyword>
<feature type="transmembrane region" description="Helical" evidence="1">
    <location>
        <begin position="121"/>
        <end position="142"/>
    </location>
</feature>
<sequence>MCGEALLRDGMTLFDHEMYNTTLPATRVHTDSVMYGWADPGCGTSASVPPCCTCVGQLIRRDSTQSVFDTHLLAACLQHEVLCIPAVRGIVLWAADLNTKCLSDAVCRFVLRLRVERLDSFAGVVAMALMWPVVSACLPVALPAAAASLPSR</sequence>
<reference evidence="2" key="1">
    <citation type="submission" date="2013-10" db="EMBL/GenBank/DDBJ databases">
        <title>Genomic analysis of the causative agents of coccidiosis in chickens.</title>
        <authorList>
            <person name="Reid A.J."/>
            <person name="Blake D."/>
            <person name="Billington K."/>
            <person name="Browne H."/>
            <person name="Dunn M."/>
            <person name="Hung S."/>
            <person name="Kawahara F."/>
            <person name="Miranda-Saavedra D."/>
            <person name="Mourier T."/>
            <person name="Nagra H."/>
            <person name="Otto T.D."/>
            <person name="Rawlings N."/>
            <person name="Sanchez A."/>
            <person name="Sanders M."/>
            <person name="Subramaniam C."/>
            <person name="Tay Y."/>
            <person name="Dear P."/>
            <person name="Doerig C."/>
            <person name="Gruber A."/>
            <person name="Parkinson J."/>
            <person name="Shirley M."/>
            <person name="Wan K.L."/>
            <person name="Berriman M."/>
            <person name="Tomley F."/>
            <person name="Pain A."/>
        </authorList>
    </citation>
    <scope>NUCLEOTIDE SEQUENCE [LARGE SCALE GENOMIC DNA]</scope>
    <source>
        <strain evidence="2">Houghton</strain>
    </source>
</reference>
<keyword evidence="1" id="KW-1133">Transmembrane helix</keyword>
<organism evidence="2 3">
    <name type="scientific">Eimeria brunetti</name>
    <dbReference type="NCBI Taxonomy" id="51314"/>
    <lineage>
        <taxon>Eukaryota</taxon>
        <taxon>Sar</taxon>
        <taxon>Alveolata</taxon>
        <taxon>Apicomplexa</taxon>
        <taxon>Conoidasida</taxon>
        <taxon>Coccidia</taxon>
        <taxon>Eucoccidiorida</taxon>
        <taxon>Eimeriorina</taxon>
        <taxon>Eimeriidae</taxon>
        <taxon>Eimeria</taxon>
    </lineage>
</organism>